<dbReference type="OrthoDB" id="7806791at2"/>
<accession>A0A369TGE3</accession>
<dbReference type="AlphaFoldDB" id="A0A369TGE3"/>
<dbReference type="EMBL" id="QPMK01000024">
    <property type="protein sequence ID" value="RDD64338.1"/>
    <property type="molecule type" value="Genomic_DNA"/>
</dbReference>
<evidence type="ECO:0000313" key="2">
    <source>
        <dbReference type="Proteomes" id="UP000253977"/>
    </source>
</evidence>
<name>A0A369TGE3_9RHOB</name>
<proteinExistence type="predicted"/>
<evidence type="ECO:0000313" key="1">
    <source>
        <dbReference type="EMBL" id="RDD64338.1"/>
    </source>
</evidence>
<sequence>MLPLLKEMSLTVAAVRDDSIAAGAVILDEFAFDDSFPHGSIYTITDSLAQDRGLFPMTFVGLDYDARGLLWAVAEGGDVLILDETGVTEDGIDDLRAPLRDLLAIDGAVLVCGGNHQVYRRRNTEDWEDIGPDADLQEDYPENHFEAIAGFSASELYAAGRDGVIWWYDGAVWTPVQATTNLAFLCVTCADDGVVYLGGQAGVVAHGRRDSFEVVTPPEPLADIWGIAEYAGHVRVAMHRALMIFDRDEGLAVDPDAMELAETFYNLARGPDSLWSLGEKDVLRLRGDTWEAFDEVPVQSE</sequence>
<keyword evidence="2" id="KW-1185">Reference proteome</keyword>
<gene>
    <name evidence="1" type="ORF">DU478_20745</name>
</gene>
<dbReference type="Proteomes" id="UP000253977">
    <property type="component" value="Unassembled WGS sequence"/>
</dbReference>
<dbReference type="RefSeq" id="WP_114512781.1">
    <property type="nucleotide sequence ID" value="NZ_QPMK01000024.1"/>
</dbReference>
<dbReference type="SUPFAM" id="SSF63829">
    <property type="entry name" value="Calcium-dependent phosphotriesterase"/>
    <property type="match status" value="1"/>
</dbReference>
<comment type="caution">
    <text evidence="1">The sequence shown here is derived from an EMBL/GenBank/DDBJ whole genome shotgun (WGS) entry which is preliminary data.</text>
</comment>
<reference evidence="1 2" key="1">
    <citation type="submission" date="2018-07" db="EMBL/GenBank/DDBJ databases">
        <title>Thalassococcus profundi sp. nov., a marine bacterium isolated from deep seawater of Okinawa Trough.</title>
        <authorList>
            <person name="Yu M."/>
        </authorList>
    </citation>
    <scope>NUCLEOTIDE SEQUENCE [LARGE SCALE GENOMIC DNA]</scope>
    <source>
        <strain evidence="1 2">WRAS1</strain>
    </source>
</reference>
<protein>
    <submittedName>
        <fullName evidence="1">Uncharacterized protein</fullName>
    </submittedName>
</protein>
<organism evidence="1 2">
    <name type="scientific">Thalassococcus profundi</name>
    <dbReference type="NCBI Taxonomy" id="2282382"/>
    <lineage>
        <taxon>Bacteria</taxon>
        <taxon>Pseudomonadati</taxon>
        <taxon>Pseudomonadota</taxon>
        <taxon>Alphaproteobacteria</taxon>
        <taxon>Rhodobacterales</taxon>
        <taxon>Roseobacteraceae</taxon>
        <taxon>Thalassococcus</taxon>
    </lineage>
</organism>